<evidence type="ECO:0000313" key="6">
    <source>
        <dbReference type="Proteomes" id="UP000619479"/>
    </source>
</evidence>
<feature type="region of interest" description="Disordered" evidence="4">
    <location>
        <begin position="35"/>
        <end position="60"/>
    </location>
</feature>
<dbReference type="InterPro" id="IPR032675">
    <property type="entry name" value="LRR_dom_sf"/>
</dbReference>
<reference evidence="5" key="1">
    <citation type="submission" date="2021-01" db="EMBL/GenBank/DDBJ databases">
        <title>Whole genome shotgun sequence of Actinoplanes cyaneus NBRC 14990.</title>
        <authorList>
            <person name="Komaki H."/>
            <person name="Tamura T."/>
        </authorList>
    </citation>
    <scope>NUCLEOTIDE SEQUENCE</scope>
    <source>
        <strain evidence="5">NBRC 14990</strain>
    </source>
</reference>
<dbReference type="SUPFAM" id="SSF52047">
    <property type="entry name" value="RNI-like"/>
    <property type="match status" value="1"/>
</dbReference>
<name>A0A919MFS9_9ACTN</name>
<sequence>MPIRCPVIQNPEAGLAQPSDFDPLISWLTDASGQRPINTLPGYGDEPAPPGDAPAPGDGGRAPAVFPRGAVQPDGRLDLCKQGVGPVEAGRITAAAAGNPHVRHLLLGTNALGSEGLTAVAAALRPGHGIETLYLGCNRIGPDGVAILAERLAGDDTVRALWLKRNPVGDDGLARLAVALAANPHLRTLDLVNTGITVTGLTTLADALVAGGSRVRRLFLGGNGLGPDAVPVLARLIHEAGVHELYLAANHLGDQGAAALATVAAGVPMILGLGGNGVTADGTAHLARHCAAWQILDLARPPSERVLGAHPNDLGDAGAAAFAEVLPAARLRRLDLRLTGIRGRGARLLVDAIASGHPTLEYLGINGGVPRRQRRRAGALLADRPRTGPHPDIRAIASIYR</sequence>
<dbReference type="Proteomes" id="UP000619479">
    <property type="component" value="Unassembled WGS sequence"/>
</dbReference>
<keyword evidence="2" id="KW-0433">Leucine-rich repeat</keyword>
<dbReference type="InterPro" id="IPR027038">
    <property type="entry name" value="RanGap"/>
</dbReference>
<dbReference type="GO" id="GO:0005096">
    <property type="term" value="F:GTPase activator activity"/>
    <property type="evidence" value="ECO:0007669"/>
    <property type="project" value="UniProtKB-KW"/>
</dbReference>
<accession>A0A919MFS9</accession>
<evidence type="ECO:0000256" key="2">
    <source>
        <dbReference type="ARBA" id="ARBA00022614"/>
    </source>
</evidence>
<dbReference type="AlphaFoldDB" id="A0A919MFS9"/>
<dbReference type="InterPro" id="IPR001611">
    <property type="entry name" value="Leu-rich_rpt"/>
</dbReference>
<dbReference type="Gene3D" id="3.80.10.10">
    <property type="entry name" value="Ribonuclease Inhibitor"/>
    <property type="match status" value="2"/>
</dbReference>
<dbReference type="PANTHER" id="PTHR24113">
    <property type="entry name" value="RAN GTPASE-ACTIVATING PROTEIN 1"/>
    <property type="match status" value="1"/>
</dbReference>
<dbReference type="Pfam" id="PF13516">
    <property type="entry name" value="LRR_6"/>
    <property type="match status" value="4"/>
</dbReference>
<evidence type="ECO:0000256" key="4">
    <source>
        <dbReference type="SAM" id="MobiDB-lite"/>
    </source>
</evidence>
<organism evidence="5 6">
    <name type="scientific">Actinoplanes cyaneus</name>
    <dbReference type="NCBI Taxonomy" id="52696"/>
    <lineage>
        <taxon>Bacteria</taxon>
        <taxon>Bacillati</taxon>
        <taxon>Actinomycetota</taxon>
        <taxon>Actinomycetes</taxon>
        <taxon>Micromonosporales</taxon>
        <taxon>Micromonosporaceae</taxon>
        <taxon>Actinoplanes</taxon>
    </lineage>
</organism>
<gene>
    <name evidence="5" type="ORF">Acy02nite_74120</name>
</gene>
<comment type="caution">
    <text evidence="5">The sequence shown here is derived from an EMBL/GenBank/DDBJ whole genome shotgun (WGS) entry which is preliminary data.</text>
</comment>
<keyword evidence="6" id="KW-1185">Reference proteome</keyword>
<evidence type="ECO:0000256" key="1">
    <source>
        <dbReference type="ARBA" id="ARBA00022468"/>
    </source>
</evidence>
<evidence type="ECO:0000313" key="5">
    <source>
        <dbReference type="EMBL" id="GID69531.1"/>
    </source>
</evidence>
<protein>
    <recommendedName>
        <fullName evidence="7">Gala protein</fullName>
    </recommendedName>
</protein>
<dbReference type="SMART" id="SM00368">
    <property type="entry name" value="LRR_RI"/>
    <property type="match status" value="8"/>
</dbReference>
<evidence type="ECO:0000256" key="3">
    <source>
        <dbReference type="ARBA" id="ARBA00022737"/>
    </source>
</evidence>
<evidence type="ECO:0008006" key="7">
    <source>
        <dbReference type="Google" id="ProtNLM"/>
    </source>
</evidence>
<dbReference type="GO" id="GO:0006913">
    <property type="term" value="P:nucleocytoplasmic transport"/>
    <property type="evidence" value="ECO:0007669"/>
    <property type="project" value="TreeGrafter"/>
</dbReference>
<dbReference type="RefSeq" id="WP_239175535.1">
    <property type="nucleotide sequence ID" value="NZ_BAAAUC010000040.1"/>
</dbReference>
<keyword evidence="3" id="KW-0677">Repeat</keyword>
<dbReference type="PANTHER" id="PTHR24113:SF12">
    <property type="entry name" value="RAN GTPASE-ACTIVATING PROTEIN 1"/>
    <property type="match status" value="1"/>
</dbReference>
<dbReference type="GO" id="GO:0005829">
    <property type="term" value="C:cytosol"/>
    <property type="evidence" value="ECO:0007669"/>
    <property type="project" value="TreeGrafter"/>
</dbReference>
<dbReference type="EMBL" id="BOMH01000063">
    <property type="protein sequence ID" value="GID69531.1"/>
    <property type="molecule type" value="Genomic_DNA"/>
</dbReference>
<dbReference type="GO" id="GO:0031267">
    <property type="term" value="F:small GTPase binding"/>
    <property type="evidence" value="ECO:0007669"/>
    <property type="project" value="TreeGrafter"/>
</dbReference>
<dbReference type="GO" id="GO:0048471">
    <property type="term" value="C:perinuclear region of cytoplasm"/>
    <property type="evidence" value="ECO:0007669"/>
    <property type="project" value="TreeGrafter"/>
</dbReference>
<proteinExistence type="predicted"/>
<keyword evidence="1" id="KW-0343">GTPase activation</keyword>